<dbReference type="Proteomes" id="UP000629098">
    <property type="component" value="Unassembled WGS sequence"/>
</dbReference>
<dbReference type="InterPro" id="IPR039331">
    <property type="entry name" value="PAPs-like"/>
</dbReference>
<comment type="caution">
    <text evidence="3">The sequence shown here is derived from an EMBL/GenBank/DDBJ whole genome shotgun (WGS) entry which is preliminary data.</text>
</comment>
<dbReference type="PANTHER" id="PTHR22953">
    <property type="entry name" value="ACID PHOSPHATASE RELATED"/>
    <property type="match status" value="1"/>
</dbReference>
<name>A0A8J6XV90_9CYAN</name>
<accession>A0A8J6XV90</accession>
<protein>
    <submittedName>
        <fullName evidence="3">Metallophosphoesterase family protein</fullName>
    </submittedName>
</protein>
<keyword evidence="4" id="KW-1185">Reference proteome</keyword>
<dbReference type="Pfam" id="PF00149">
    <property type="entry name" value="Metallophos"/>
    <property type="match status" value="1"/>
</dbReference>
<dbReference type="RefSeq" id="WP_190838241.1">
    <property type="nucleotide sequence ID" value="NZ_CAWPPI010000126.1"/>
</dbReference>
<dbReference type="GO" id="GO:0003993">
    <property type="term" value="F:acid phosphatase activity"/>
    <property type="evidence" value="ECO:0007669"/>
    <property type="project" value="InterPro"/>
</dbReference>
<dbReference type="InterPro" id="IPR029052">
    <property type="entry name" value="Metallo-depent_PP-like"/>
</dbReference>
<feature type="domain" description="Calcineurin-like phosphoesterase" evidence="2">
    <location>
        <begin position="131"/>
        <end position="438"/>
    </location>
</feature>
<dbReference type="Gene3D" id="3.60.21.10">
    <property type="match status" value="1"/>
</dbReference>
<evidence type="ECO:0000313" key="4">
    <source>
        <dbReference type="Proteomes" id="UP000629098"/>
    </source>
</evidence>
<dbReference type="InterPro" id="IPR004843">
    <property type="entry name" value="Calcineurin-like_PHP"/>
</dbReference>
<sequence length="551" mass="62221">MRTAPEVVLLSEPFLQLPTKDSVRVAWFTEFAGKQHTVAYGEGLSQTVTATTTKLSRVREDQNSRVGKQTQDGQIYKKPTERKIWKHEAIVTGLNQSKVAYRVTSVREDGKNVSSKTYTLAPTPSQGTPTKILLTSDHQLKPMVATNMQKVVETVGQVDAVFLAGDLINISDRASEWFDDNSGGAFFPCLQGRGNFKIKDTVYKGGELIQYAPLFTAIGNHEVMGRFSTESSLGDQFDNSFPRTVIMKSQNIPDTTARLKWLKDNSFNTDTYEEILTLPQSKEGGEQYYAVTFGDIRLVVLHASNMWRTPNLDANARGKYRERDKDLNISENWGYGQLIFEPISKGSTQYNWLLQELSSPEFTKAKYKIVMLHYPPHSLGDNIVPAYTDPVQSVERDRSGKINSIRYEYPLQSDYLIRDVEPLLEKAGVQLVFYGHSHLWNRFASKSGMHFLETSNVGNSYGAFYNDKQRPVPTNYKEKYIKSGDPNRLEPVMPTISPLKGEDGKSLPYIASNDITAFSIFDTGTGTVTSYRFDTREPNSQVVKFDEFKLK</sequence>
<reference evidence="3" key="1">
    <citation type="submission" date="2020-09" db="EMBL/GenBank/DDBJ databases">
        <title>Iningainema tapete sp. nov. (Scytonemataceae, Cyanobacteria) from greenhouses in central Florida (USA) produces two types of nodularin with biosynthetic potential for microcystin-LR and anabaenopeptins.</title>
        <authorList>
            <person name="Berthold D.E."/>
            <person name="Lefler F.W."/>
            <person name="Huang I.-S."/>
            <person name="Abdulla H."/>
            <person name="Zimba P.V."/>
            <person name="Laughinghouse H.D. IV."/>
        </authorList>
    </citation>
    <scope>NUCLEOTIDE SEQUENCE</scope>
    <source>
        <strain evidence="3">BLCCT55</strain>
    </source>
</reference>
<gene>
    <name evidence="3" type="ORF">ICL16_41760</name>
</gene>
<proteinExistence type="predicted"/>
<evidence type="ECO:0000259" key="2">
    <source>
        <dbReference type="Pfam" id="PF00149"/>
    </source>
</evidence>
<evidence type="ECO:0000313" key="3">
    <source>
        <dbReference type="EMBL" id="MBD2778401.1"/>
    </source>
</evidence>
<dbReference type="PANTHER" id="PTHR22953:SF153">
    <property type="entry name" value="PURPLE ACID PHOSPHATASE"/>
    <property type="match status" value="1"/>
</dbReference>
<dbReference type="SUPFAM" id="SSF56300">
    <property type="entry name" value="Metallo-dependent phosphatases"/>
    <property type="match status" value="1"/>
</dbReference>
<organism evidence="3 4">
    <name type="scientific">Iningainema tapete BLCC-T55</name>
    <dbReference type="NCBI Taxonomy" id="2748662"/>
    <lineage>
        <taxon>Bacteria</taxon>
        <taxon>Bacillati</taxon>
        <taxon>Cyanobacteriota</taxon>
        <taxon>Cyanophyceae</taxon>
        <taxon>Nostocales</taxon>
        <taxon>Scytonemataceae</taxon>
        <taxon>Iningainema tapete</taxon>
    </lineage>
</organism>
<dbReference type="EMBL" id="JACXAE010000126">
    <property type="protein sequence ID" value="MBD2778401.1"/>
    <property type="molecule type" value="Genomic_DNA"/>
</dbReference>
<keyword evidence="1" id="KW-0732">Signal</keyword>
<evidence type="ECO:0000256" key="1">
    <source>
        <dbReference type="ARBA" id="ARBA00022729"/>
    </source>
</evidence>
<dbReference type="AlphaFoldDB" id="A0A8J6XV90"/>